<organism evidence="2 3">
    <name type="scientific">Alkalicoccus halolimnae</name>
    <dbReference type="NCBI Taxonomy" id="1667239"/>
    <lineage>
        <taxon>Bacteria</taxon>
        <taxon>Bacillati</taxon>
        <taxon>Bacillota</taxon>
        <taxon>Bacilli</taxon>
        <taxon>Bacillales</taxon>
        <taxon>Bacillaceae</taxon>
        <taxon>Alkalicoccus</taxon>
    </lineage>
</organism>
<dbReference type="Gene3D" id="3.40.50.1820">
    <property type="entry name" value="alpha/beta hydrolase"/>
    <property type="match status" value="1"/>
</dbReference>
<evidence type="ECO:0000256" key="1">
    <source>
        <dbReference type="SAM" id="Phobius"/>
    </source>
</evidence>
<dbReference type="Proteomes" id="UP000321816">
    <property type="component" value="Chromosome"/>
</dbReference>
<keyword evidence="3" id="KW-1185">Reference proteome</keyword>
<evidence type="ECO:0000313" key="2">
    <source>
        <dbReference type="EMBL" id="WWD78815.1"/>
    </source>
</evidence>
<dbReference type="RefSeq" id="WP_187254687.1">
    <property type="nucleotide sequence ID" value="NZ_CP144914.1"/>
</dbReference>
<protein>
    <recommendedName>
        <fullName evidence="4">Alpha/beta hydrolase</fullName>
    </recommendedName>
</protein>
<feature type="transmembrane region" description="Helical" evidence="1">
    <location>
        <begin position="126"/>
        <end position="150"/>
    </location>
</feature>
<name>A0AAJ8MZK2_9BACI</name>
<reference evidence="2 3" key="1">
    <citation type="submission" date="2024-01" db="EMBL/GenBank/DDBJ databases">
        <title>Complete Genome Sequence of Alkalicoccus halolimnae BZ-SZ-XJ29T, a Moderately Halophilic Bacterium Isolated from a Salt Lake.</title>
        <authorList>
            <person name="Zhao B."/>
        </authorList>
    </citation>
    <scope>NUCLEOTIDE SEQUENCE [LARGE SCALE GENOMIC DNA]</scope>
    <source>
        <strain evidence="2 3">BZ-SZ-XJ29</strain>
    </source>
</reference>
<dbReference type="AlphaFoldDB" id="A0AAJ8MZK2"/>
<dbReference type="EMBL" id="CP144914">
    <property type="protein sequence ID" value="WWD78815.1"/>
    <property type="molecule type" value="Genomic_DNA"/>
</dbReference>
<proteinExistence type="predicted"/>
<feature type="transmembrane region" description="Helical" evidence="1">
    <location>
        <begin position="44"/>
        <end position="67"/>
    </location>
</feature>
<dbReference type="PANTHER" id="PTHR33428">
    <property type="entry name" value="CHLOROPHYLLASE-2, CHLOROPLASTIC"/>
    <property type="match status" value="1"/>
</dbReference>
<dbReference type="InterPro" id="IPR029058">
    <property type="entry name" value="AB_hydrolase_fold"/>
</dbReference>
<evidence type="ECO:0000313" key="3">
    <source>
        <dbReference type="Proteomes" id="UP000321816"/>
    </source>
</evidence>
<keyword evidence="1" id="KW-1133">Transmembrane helix</keyword>
<dbReference type="Pfam" id="PF07224">
    <property type="entry name" value="Chlorophyllase"/>
    <property type="match status" value="1"/>
</dbReference>
<dbReference type="KEGG" id="ahal:FTX54_010285"/>
<feature type="transmembrane region" description="Helical" evidence="1">
    <location>
        <begin position="162"/>
        <end position="182"/>
    </location>
</feature>
<evidence type="ECO:0008006" key="4">
    <source>
        <dbReference type="Google" id="ProtNLM"/>
    </source>
</evidence>
<dbReference type="PANTHER" id="PTHR33428:SF14">
    <property type="entry name" value="CARBOXYLESTERASE TYPE B DOMAIN-CONTAINING PROTEIN"/>
    <property type="match status" value="1"/>
</dbReference>
<keyword evidence="1" id="KW-0472">Membrane</keyword>
<accession>A0AAJ8MZK2</accession>
<gene>
    <name evidence="2" type="ORF">FTX54_010285</name>
</gene>
<dbReference type="SUPFAM" id="SSF53474">
    <property type="entry name" value="alpha/beta-Hydrolases"/>
    <property type="match status" value="1"/>
</dbReference>
<feature type="transmembrane region" description="Helical" evidence="1">
    <location>
        <begin position="73"/>
        <end position="95"/>
    </location>
</feature>
<feature type="transmembrane region" description="Helical" evidence="1">
    <location>
        <begin position="102"/>
        <end position="120"/>
    </location>
</feature>
<keyword evidence="1" id="KW-0812">Transmembrane</keyword>
<dbReference type="InterPro" id="IPR017395">
    <property type="entry name" value="Chlorophyllase-like"/>
</dbReference>
<sequence>MEYQDFYRQSPYVKTEKSRFQKFASWWKKRLKVMAAWDEDLEGVILAMYAASMAAAAIAALAMPTGLGRAVDLIVFMSANTAAFAGISFAAAYLLSLLYVPLPRLILSASAYTAFLAYYIQDEANLGVYFTSIMTGIFIISAYVLGALLQIWMSRLPAPKKLIYSFIPVSWFLLLIFFHPTIEEHDATSTFTSSEGVSTVQTADPGEPGGYNAELIYYSNGEDRHRQHFAEGTDILSESVDASRYFSDDEWENWRTSFWGFDDSAFPLNGEMWMPEGEGPFPVVLMTHGNHRMENFSDAGYTYLGEHLASHGYAAVSIDQNFVNYSNWTGSPNEDMKLRAWLFMQHLLELQKFNEETETLQGRLNMDHIALIGHSRGGQAAAMTAEYEKFFEEDPALEGMDELEITSVIGLAPTDQQVDDMRPAPVNVNYLSLHGARDGDVHNFRGDRQYGRVELDGSGDFMKAAVYVAEANHSQFNTDWGRTDMRLPGSLFLSREQMMEPEEQQKLAKVFTTAFLETTIRGEEEYEQLFRDVRTGRNWLPDTQYVTRYSNSAYSPLVTFNRENDREQFPEGVTASGNDFESWQKVSTLDRAGSRKAPDGVQLEWETEASYHLELPDGYAEDYFNENKSYFSFSMAQMDRELSGNDRGTTDPEVYLRFTFRSGEETLINVEDFYTIPSSIWTQYSRYPFLEDYFRDGKYEEPIEPAFQTYLFETELIEQGQDLSELEQITWEFQNGPGSLVIDEIGFLED</sequence>